<organism evidence="2 3">
    <name type="scientific">Microvirga subterranea</name>
    <dbReference type="NCBI Taxonomy" id="186651"/>
    <lineage>
        <taxon>Bacteria</taxon>
        <taxon>Pseudomonadati</taxon>
        <taxon>Pseudomonadota</taxon>
        <taxon>Alphaproteobacteria</taxon>
        <taxon>Hyphomicrobiales</taxon>
        <taxon>Methylobacteriaceae</taxon>
        <taxon>Microvirga</taxon>
    </lineage>
</organism>
<feature type="region of interest" description="Disordered" evidence="1">
    <location>
        <begin position="1"/>
        <end position="20"/>
    </location>
</feature>
<name>A0A370HRJ8_9HYPH</name>
<dbReference type="EMBL" id="QQBB01000002">
    <property type="protein sequence ID" value="RDI61137.1"/>
    <property type="molecule type" value="Genomic_DNA"/>
</dbReference>
<comment type="caution">
    <text evidence="2">The sequence shown here is derived from an EMBL/GenBank/DDBJ whole genome shotgun (WGS) entry which is preliminary data.</text>
</comment>
<protein>
    <submittedName>
        <fullName evidence="2">Uncharacterized protein</fullName>
    </submittedName>
</protein>
<dbReference type="AlphaFoldDB" id="A0A370HRJ8"/>
<proteinExistence type="predicted"/>
<dbReference type="OrthoDB" id="8020428at2"/>
<dbReference type="RefSeq" id="WP_114769304.1">
    <property type="nucleotide sequence ID" value="NZ_QQBB01000002.1"/>
</dbReference>
<evidence type="ECO:0000313" key="3">
    <source>
        <dbReference type="Proteomes" id="UP000254925"/>
    </source>
</evidence>
<reference evidence="2 3" key="1">
    <citation type="submission" date="2018-07" db="EMBL/GenBank/DDBJ databases">
        <title>Genomic Encyclopedia of Type Strains, Phase IV (KMG-IV): sequencing the most valuable type-strain genomes for metagenomic binning, comparative biology and taxonomic classification.</title>
        <authorList>
            <person name="Goeker M."/>
        </authorList>
    </citation>
    <scope>NUCLEOTIDE SEQUENCE [LARGE SCALE GENOMIC DNA]</scope>
    <source>
        <strain evidence="2 3">DSM 14364</strain>
    </source>
</reference>
<evidence type="ECO:0000313" key="2">
    <source>
        <dbReference type="EMBL" id="RDI61137.1"/>
    </source>
</evidence>
<evidence type="ECO:0000256" key="1">
    <source>
        <dbReference type="SAM" id="MobiDB-lite"/>
    </source>
</evidence>
<keyword evidence="3" id="KW-1185">Reference proteome</keyword>
<dbReference type="Proteomes" id="UP000254925">
    <property type="component" value="Unassembled WGS sequence"/>
</dbReference>
<gene>
    <name evidence="2" type="ORF">DES45_102532</name>
</gene>
<sequence>MAAHVGHRTPETGRHRYPVYPDDIRPRLQSVLATLADMEFALERSIESIRANGADEVQKREVINLLRKRHQERRAPYLRELSDLQKRVEAIFS</sequence>
<accession>A0A370HRJ8</accession>